<dbReference type="CDD" id="cd05233">
    <property type="entry name" value="SDR_c"/>
    <property type="match status" value="1"/>
</dbReference>
<evidence type="ECO:0000313" key="4">
    <source>
        <dbReference type="EMBL" id="TVZ02386.1"/>
    </source>
</evidence>
<reference evidence="4 5" key="1">
    <citation type="submission" date="2018-11" db="EMBL/GenBank/DDBJ databases">
        <title>Trebonia kvetii gen.nov., sp.nov., a novel acidophilic actinobacterium, and proposal of the new actinobacterial family Treboniaceae fam. nov.</title>
        <authorList>
            <person name="Rapoport D."/>
            <person name="Sagova-Mareckova M."/>
            <person name="Sedlacek I."/>
            <person name="Provaznik J."/>
            <person name="Kralova S."/>
            <person name="Pavlinic D."/>
            <person name="Benes V."/>
            <person name="Kopecky J."/>
        </authorList>
    </citation>
    <scope>NUCLEOTIDE SEQUENCE [LARGE SCALE GENOMIC DNA]</scope>
    <source>
        <strain evidence="4 5">15Tr583</strain>
    </source>
</reference>
<dbReference type="SUPFAM" id="SSF51735">
    <property type="entry name" value="NAD(P)-binding Rossmann-fold domains"/>
    <property type="match status" value="1"/>
</dbReference>
<dbReference type="AlphaFoldDB" id="A0A6P2BVX1"/>
<dbReference type="PRINTS" id="PR00081">
    <property type="entry name" value="GDHRDH"/>
</dbReference>
<organism evidence="4 5">
    <name type="scientific">Trebonia kvetii</name>
    <dbReference type="NCBI Taxonomy" id="2480626"/>
    <lineage>
        <taxon>Bacteria</taxon>
        <taxon>Bacillati</taxon>
        <taxon>Actinomycetota</taxon>
        <taxon>Actinomycetes</taxon>
        <taxon>Streptosporangiales</taxon>
        <taxon>Treboniaceae</taxon>
        <taxon>Trebonia</taxon>
    </lineage>
</organism>
<dbReference type="EMBL" id="RPFW01000005">
    <property type="protein sequence ID" value="TVZ02386.1"/>
    <property type="molecule type" value="Genomic_DNA"/>
</dbReference>
<feature type="compositionally biased region" description="Basic residues" evidence="3">
    <location>
        <begin position="1"/>
        <end position="14"/>
    </location>
</feature>
<dbReference type="Gene3D" id="3.40.50.720">
    <property type="entry name" value="NAD(P)-binding Rossmann-like Domain"/>
    <property type="match status" value="1"/>
</dbReference>
<evidence type="ECO:0000256" key="1">
    <source>
        <dbReference type="ARBA" id="ARBA00006484"/>
    </source>
</evidence>
<name>A0A6P2BVX1_9ACTN</name>
<dbReference type="GO" id="GO:0016491">
    <property type="term" value="F:oxidoreductase activity"/>
    <property type="evidence" value="ECO:0007669"/>
    <property type="project" value="UniProtKB-KW"/>
</dbReference>
<sequence>MRLSRRRSCSRWPRRCGNSRSGKRELPVRIEPGRVAVVTGGASGIGYALAAAAAGRGLHVVLSDVRADALDAAAGRLRDSGAAVTTVLADVSQPADIDRLAGTAFALGPVQLVCSNAGIVVTGRAWELTAADWARVMDVNFMATVHLARAFLPRLIEAGLPASLLVTGSMASVTARPGISPYVAAKHALLGLCESLNHELADAGAAVAVTLLLPGKVATGMSREDYPDAITPDEAARIAFDAVAHRRPLAFTHADRIPEVERRFAAIVAGGRQGLAADSGRA</sequence>
<protein>
    <submittedName>
        <fullName evidence="4">SDR family NAD(P)-dependent oxidoreductase</fullName>
    </submittedName>
</protein>
<keyword evidence="5" id="KW-1185">Reference proteome</keyword>
<proteinExistence type="inferred from homology"/>
<dbReference type="Proteomes" id="UP000460272">
    <property type="component" value="Unassembled WGS sequence"/>
</dbReference>
<gene>
    <name evidence="4" type="ORF">EAS64_26665</name>
</gene>
<dbReference type="InterPro" id="IPR002347">
    <property type="entry name" value="SDR_fam"/>
</dbReference>
<keyword evidence="2" id="KW-0560">Oxidoreductase</keyword>
<evidence type="ECO:0000256" key="2">
    <source>
        <dbReference type="ARBA" id="ARBA00023002"/>
    </source>
</evidence>
<dbReference type="InterPro" id="IPR036291">
    <property type="entry name" value="NAD(P)-bd_dom_sf"/>
</dbReference>
<comment type="similarity">
    <text evidence="1">Belongs to the short-chain dehydrogenases/reductases (SDR) family.</text>
</comment>
<comment type="caution">
    <text evidence="4">The sequence shown here is derived from an EMBL/GenBank/DDBJ whole genome shotgun (WGS) entry which is preliminary data.</text>
</comment>
<dbReference type="Pfam" id="PF00106">
    <property type="entry name" value="adh_short"/>
    <property type="match status" value="1"/>
</dbReference>
<dbReference type="PANTHER" id="PTHR43669">
    <property type="entry name" value="5-KETO-D-GLUCONATE 5-REDUCTASE"/>
    <property type="match status" value="1"/>
</dbReference>
<evidence type="ECO:0000313" key="5">
    <source>
        <dbReference type="Proteomes" id="UP000460272"/>
    </source>
</evidence>
<feature type="region of interest" description="Disordered" evidence="3">
    <location>
        <begin position="1"/>
        <end position="24"/>
    </location>
</feature>
<evidence type="ECO:0000256" key="3">
    <source>
        <dbReference type="SAM" id="MobiDB-lite"/>
    </source>
</evidence>
<accession>A0A6P2BVX1</accession>
<dbReference type="OrthoDB" id="4690547at2"/>
<dbReference type="PANTHER" id="PTHR43669:SF3">
    <property type="entry name" value="ALCOHOL DEHYDROGENASE, PUTATIVE (AFU_ORTHOLOGUE AFUA_3G03445)-RELATED"/>
    <property type="match status" value="1"/>
</dbReference>